<keyword evidence="3 9" id="KW-0694">RNA-binding</keyword>
<evidence type="ECO:0000313" key="11">
    <source>
        <dbReference type="Ensembl" id="ENSPMEP00000023074.1"/>
    </source>
</evidence>
<proteinExistence type="predicted"/>
<reference evidence="11" key="2">
    <citation type="submission" date="2025-09" db="UniProtKB">
        <authorList>
            <consortium name="Ensembl"/>
        </authorList>
    </citation>
    <scope>IDENTIFICATION</scope>
</reference>
<sequence>MAMQAAKRANIRLPPEVNRILYVRNLPYKITAEEMYDIFGKYGPIRQIRTGNTPETRGTAYVVYEDIFDAKNACDHLSGFNVCNRYLVVLYYNANRSPSLGVPRSSASLALVQNDSPHHSASANL</sequence>
<dbReference type="SMART" id="SM00360">
    <property type="entry name" value="RRM"/>
    <property type="match status" value="1"/>
</dbReference>
<dbReference type="SUPFAM" id="SSF54928">
    <property type="entry name" value="RNA-binding domain, RBD"/>
    <property type="match status" value="1"/>
</dbReference>
<comment type="subcellular location">
    <subcellularLocation>
        <location evidence="1">Nucleus</location>
    </subcellularLocation>
</comment>
<dbReference type="Gene3D" id="3.30.70.330">
    <property type="match status" value="1"/>
</dbReference>
<evidence type="ECO:0000256" key="4">
    <source>
        <dbReference type="ARBA" id="ARBA00023187"/>
    </source>
</evidence>
<dbReference type="InterPro" id="IPR034150">
    <property type="entry name" value="SF3B6_RRM"/>
</dbReference>
<dbReference type="Pfam" id="PF00076">
    <property type="entry name" value="RRM_1"/>
    <property type="match status" value="1"/>
</dbReference>
<dbReference type="InterPro" id="IPR012677">
    <property type="entry name" value="Nucleotide-bd_a/b_plait_sf"/>
</dbReference>
<dbReference type="CDD" id="cd12241">
    <property type="entry name" value="RRM_SF3B14"/>
    <property type="match status" value="1"/>
</dbReference>
<protein>
    <recommendedName>
        <fullName evidence="6">Splicing factor 3B subunit 6</fullName>
    </recommendedName>
    <alternativeName>
        <fullName evidence="7">Pre-mRNA branch site protein p14</fullName>
    </alternativeName>
    <alternativeName>
        <fullName evidence="8">SF3b 14 kDa subunit</fullName>
    </alternativeName>
</protein>
<dbReference type="AlphaFoldDB" id="A0A3B3Y6W9"/>
<dbReference type="GO" id="GO:0003729">
    <property type="term" value="F:mRNA binding"/>
    <property type="evidence" value="ECO:0007669"/>
    <property type="project" value="TreeGrafter"/>
</dbReference>
<organism evidence="11 12">
    <name type="scientific">Poecilia mexicana</name>
    <dbReference type="NCBI Taxonomy" id="48701"/>
    <lineage>
        <taxon>Eukaryota</taxon>
        <taxon>Metazoa</taxon>
        <taxon>Chordata</taxon>
        <taxon>Craniata</taxon>
        <taxon>Vertebrata</taxon>
        <taxon>Euteleostomi</taxon>
        <taxon>Actinopterygii</taxon>
        <taxon>Neopterygii</taxon>
        <taxon>Teleostei</taxon>
        <taxon>Neoteleostei</taxon>
        <taxon>Acanthomorphata</taxon>
        <taxon>Ovalentaria</taxon>
        <taxon>Atherinomorphae</taxon>
        <taxon>Cyprinodontiformes</taxon>
        <taxon>Poeciliidae</taxon>
        <taxon>Poeciliinae</taxon>
        <taxon>Poecilia</taxon>
    </lineage>
</organism>
<name>A0A3B3Y6W9_9TELE</name>
<evidence type="ECO:0000256" key="1">
    <source>
        <dbReference type="ARBA" id="ARBA00004123"/>
    </source>
</evidence>
<evidence type="ECO:0000259" key="10">
    <source>
        <dbReference type="PROSITE" id="PS50102"/>
    </source>
</evidence>
<dbReference type="Proteomes" id="UP000261480">
    <property type="component" value="Unplaced"/>
</dbReference>
<dbReference type="GO" id="GO:0005737">
    <property type="term" value="C:cytoplasm"/>
    <property type="evidence" value="ECO:0007669"/>
    <property type="project" value="TreeGrafter"/>
</dbReference>
<keyword evidence="12" id="KW-1185">Reference proteome</keyword>
<evidence type="ECO:0000256" key="8">
    <source>
        <dbReference type="ARBA" id="ARBA00082208"/>
    </source>
</evidence>
<dbReference type="FunFam" id="3.30.70.330:FF:000106">
    <property type="entry name" value="Splicing factor 3b, subunit 6"/>
    <property type="match status" value="1"/>
</dbReference>
<dbReference type="PROSITE" id="PS50102">
    <property type="entry name" value="RRM"/>
    <property type="match status" value="1"/>
</dbReference>
<evidence type="ECO:0000256" key="2">
    <source>
        <dbReference type="ARBA" id="ARBA00022664"/>
    </source>
</evidence>
<evidence type="ECO:0000256" key="5">
    <source>
        <dbReference type="ARBA" id="ARBA00023242"/>
    </source>
</evidence>
<dbReference type="Ensembl" id="ENSPMET00000011092.1">
    <property type="protein sequence ID" value="ENSPMEP00000023074.1"/>
    <property type="gene ID" value="ENSPMEG00000004426.1"/>
</dbReference>
<dbReference type="GO" id="GO:0000398">
    <property type="term" value="P:mRNA splicing, via spliceosome"/>
    <property type="evidence" value="ECO:0007669"/>
    <property type="project" value="UniProtKB-ARBA"/>
</dbReference>
<evidence type="ECO:0000256" key="3">
    <source>
        <dbReference type="ARBA" id="ARBA00022884"/>
    </source>
</evidence>
<evidence type="ECO:0000256" key="9">
    <source>
        <dbReference type="PROSITE-ProRule" id="PRU00176"/>
    </source>
</evidence>
<dbReference type="InterPro" id="IPR050374">
    <property type="entry name" value="RRT5_SRSF_SR"/>
</dbReference>
<dbReference type="GO" id="GO:0005634">
    <property type="term" value="C:nucleus"/>
    <property type="evidence" value="ECO:0007669"/>
    <property type="project" value="UniProtKB-SubCell"/>
</dbReference>
<dbReference type="InterPro" id="IPR035979">
    <property type="entry name" value="RBD_domain_sf"/>
</dbReference>
<keyword evidence="2" id="KW-0507">mRNA processing</keyword>
<evidence type="ECO:0000256" key="7">
    <source>
        <dbReference type="ARBA" id="ARBA00080799"/>
    </source>
</evidence>
<keyword evidence="4" id="KW-0508">mRNA splicing</keyword>
<accession>A0A3B3Y6W9</accession>
<reference evidence="11" key="1">
    <citation type="submission" date="2025-08" db="UniProtKB">
        <authorList>
            <consortium name="Ensembl"/>
        </authorList>
    </citation>
    <scope>IDENTIFICATION</scope>
</reference>
<dbReference type="InterPro" id="IPR000504">
    <property type="entry name" value="RRM_dom"/>
</dbReference>
<evidence type="ECO:0000256" key="6">
    <source>
        <dbReference type="ARBA" id="ARBA00070534"/>
    </source>
</evidence>
<evidence type="ECO:0000313" key="12">
    <source>
        <dbReference type="Proteomes" id="UP000261480"/>
    </source>
</evidence>
<dbReference type="PANTHER" id="PTHR23003">
    <property type="entry name" value="RNA RECOGNITION MOTIF RRM DOMAIN CONTAINING PROTEIN"/>
    <property type="match status" value="1"/>
</dbReference>
<keyword evidence="5" id="KW-0539">Nucleus</keyword>
<feature type="domain" description="RRM" evidence="10">
    <location>
        <begin position="19"/>
        <end position="94"/>
    </location>
</feature>